<evidence type="ECO:0000256" key="4">
    <source>
        <dbReference type="ARBA" id="ARBA00022825"/>
    </source>
</evidence>
<evidence type="ECO:0000256" key="3">
    <source>
        <dbReference type="ARBA" id="ARBA00022801"/>
    </source>
</evidence>
<evidence type="ECO:0000259" key="5">
    <source>
        <dbReference type="Pfam" id="PF17815"/>
    </source>
</evidence>
<dbReference type="Gene3D" id="2.40.10.10">
    <property type="entry name" value="Trypsin-like serine proteases"/>
    <property type="match status" value="2"/>
</dbReference>
<dbReference type="SUPFAM" id="SSF50156">
    <property type="entry name" value="PDZ domain-like"/>
    <property type="match status" value="1"/>
</dbReference>
<dbReference type="InterPro" id="IPR036034">
    <property type="entry name" value="PDZ_sf"/>
</dbReference>
<dbReference type="Gene3D" id="2.30.42.10">
    <property type="match status" value="1"/>
</dbReference>
<evidence type="ECO:0000313" key="6">
    <source>
        <dbReference type="EMBL" id="KNC50186.1"/>
    </source>
</evidence>
<protein>
    <submittedName>
        <fullName evidence="6">Peptidase S1 and S6 chymotrypsin/Hap</fullName>
    </submittedName>
</protein>
<dbReference type="SUPFAM" id="SSF50494">
    <property type="entry name" value="Trypsin-like serine proteases"/>
    <property type="match status" value="1"/>
</dbReference>
<dbReference type="RefSeq" id="XP_013757023.1">
    <property type="nucleotide sequence ID" value="XM_013901569.1"/>
</dbReference>
<evidence type="ECO:0000256" key="1">
    <source>
        <dbReference type="ARBA" id="ARBA00010541"/>
    </source>
</evidence>
<evidence type="ECO:0000313" key="7">
    <source>
        <dbReference type="Proteomes" id="UP000054408"/>
    </source>
</evidence>
<proteinExistence type="inferred from homology"/>
<dbReference type="eggNOG" id="KOG1320">
    <property type="taxonomic scope" value="Eukaryota"/>
</dbReference>
<dbReference type="PANTHER" id="PTHR45980:SF9">
    <property type="entry name" value="PROTEASE DO-LIKE 10, MITOCHONDRIAL-RELATED"/>
    <property type="match status" value="1"/>
</dbReference>
<dbReference type="InterPro" id="IPR001940">
    <property type="entry name" value="Peptidase_S1C"/>
</dbReference>
<dbReference type="InterPro" id="IPR043504">
    <property type="entry name" value="Peptidase_S1_PA_chymotrypsin"/>
</dbReference>
<dbReference type="InterPro" id="IPR009003">
    <property type="entry name" value="Peptidase_S1_PA"/>
</dbReference>
<comment type="similarity">
    <text evidence="1">Belongs to the peptidase S1C family.</text>
</comment>
<dbReference type="InterPro" id="IPR046449">
    <property type="entry name" value="DEGP_PDZ_sf"/>
</dbReference>
<dbReference type="PRINTS" id="PR00834">
    <property type="entry name" value="PROTEASES2C"/>
</dbReference>
<dbReference type="STRING" id="461836.A0A0L0DDK1"/>
<sequence length="518" mass="56468">MALCSSNMEDSVPVAIDLADLGHMLARRQQALHPLGPPGPGRLPATVLYKASVVKVLTTYQQVDFDVPWQSCRPSSCSGSGVCIEGGLILTAAHVVADGTFVQLQKSSDPGKAVADVVAVCHEADLALLKVVDDASPPGFLDDVPRAVLGAPDFLPSLRSKISLVGFPVGGHELSITDGVVSRIEVQSYTHSSRRLLAITVDAAMNSGNSGGPAFLRDTILGIAIQGMDDAQNIGEIVPTCIIHHFLRCYFDGLPNVFPILGIIHQTLEAPQLRRAKGMTDDMTGVLVAKTLYEMSAWERLLPGDVLLAIGGNRIHNNGTVLYAGKFRTFFSVLYHEFYVGDVLAIDVLRDGVVVSVDVELKPYARLVPKQQYDIKPVYFIYGGLVFQPLTRGLLETWDDWRETAPKDLLYHYKCGVRTPELEELVVFSGILSDSINYGYDDYEHAIISSVNGVKVASVRDFVTKLETAIAGGSSTISIRTDNDIILFFDVDEVAAKQPAILDRYKVPFDRSIHLRDE</sequence>
<dbReference type="Pfam" id="PF13365">
    <property type="entry name" value="Trypsin_2"/>
    <property type="match status" value="1"/>
</dbReference>
<dbReference type="GeneID" id="25565512"/>
<dbReference type="Pfam" id="PF17815">
    <property type="entry name" value="PDZ_3"/>
    <property type="match status" value="1"/>
</dbReference>
<dbReference type="OrthoDB" id="4217619at2759"/>
<name>A0A0L0DDK1_THETB</name>
<dbReference type="AlphaFoldDB" id="A0A0L0DDK1"/>
<dbReference type="InterPro" id="IPR041517">
    <property type="entry name" value="DEGP_PDZ"/>
</dbReference>
<keyword evidence="3" id="KW-0378">Hydrolase</keyword>
<accession>A0A0L0DDK1</accession>
<dbReference type="EMBL" id="GL349460">
    <property type="protein sequence ID" value="KNC50186.1"/>
    <property type="molecule type" value="Genomic_DNA"/>
</dbReference>
<dbReference type="GO" id="GO:0004252">
    <property type="term" value="F:serine-type endopeptidase activity"/>
    <property type="evidence" value="ECO:0007669"/>
    <property type="project" value="InterPro"/>
</dbReference>
<dbReference type="Proteomes" id="UP000054408">
    <property type="component" value="Unassembled WGS sequence"/>
</dbReference>
<keyword evidence="7" id="KW-1185">Reference proteome</keyword>
<dbReference type="PANTHER" id="PTHR45980">
    <property type="match status" value="1"/>
</dbReference>
<evidence type="ECO:0000256" key="2">
    <source>
        <dbReference type="ARBA" id="ARBA00022670"/>
    </source>
</evidence>
<feature type="domain" description="Protease Do-like PDZ" evidence="5">
    <location>
        <begin position="368"/>
        <end position="513"/>
    </location>
</feature>
<dbReference type="OMA" id="RITFKHL"/>
<keyword evidence="4" id="KW-0720">Serine protease</keyword>
<dbReference type="GO" id="GO:0006508">
    <property type="term" value="P:proteolysis"/>
    <property type="evidence" value="ECO:0007669"/>
    <property type="project" value="UniProtKB-KW"/>
</dbReference>
<keyword evidence="2" id="KW-0645">Protease</keyword>
<reference evidence="6 7" key="1">
    <citation type="submission" date="2010-05" db="EMBL/GenBank/DDBJ databases">
        <title>The Genome Sequence of Thecamonas trahens ATCC 50062.</title>
        <authorList>
            <consortium name="The Broad Institute Genome Sequencing Platform"/>
            <person name="Russ C."/>
            <person name="Cuomo C."/>
            <person name="Shea T."/>
            <person name="Young S.K."/>
            <person name="Zeng Q."/>
            <person name="Koehrsen M."/>
            <person name="Haas B."/>
            <person name="Borodovsky M."/>
            <person name="Guigo R."/>
            <person name="Alvarado L."/>
            <person name="Berlin A."/>
            <person name="Bochicchio J."/>
            <person name="Borenstein D."/>
            <person name="Chapman S."/>
            <person name="Chen Z."/>
            <person name="Freedman E."/>
            <person name="Gellesch M."/>
            <person name="Goldberg J."/>
            <person name="Griggs A."/>
            <person name="Gujja S."/>
            <person name="Heilman E."/>
            <person name="Heiman D."/>
            <person name="Hepburn T."/>
            <person name="Howarth C."/>
            <person name="Jen D."/>
            <person name="Larson L."/>
            <person name="Mehta T."/>
            <person name="Park D."/>
            <person name="Pearson M."/>
            <person name="Roberts A."/>
            <person name="Saif S."/>
            <person name="Shenoy N."/>
            <person name="Sisk P."/>
            <person name="Stolte C."/>
            <person name="Sykes S."/>
            <person name="Thomson T."/>
            <person name="Walk T."/>
            <person name="White J."/>
            <person name="Yandava C."/>
            <person name="Burger G."/>
            <person name="Gray M.W."/>
            <person name="Holland P.W.H."/>
            <person name="King N."/>
            <person name="Lang F.B.F."/>
            <person name="Roger A.J."/>
            <person name="Ruiz-Trillo I."/>
            <person name="Lander E."/>
            <person name="Nusbaum C."/>
        </authorList>
    </citation>
    <scope>NUCLEOTIDE SEQUENCE [LARGE SCALE GENOMIC DNA]</scope>
    <source>
        <strain evidence="6 7">ATCC 50062</strain>
    </source>
</reference>
<gene>
    <name evidence="6" type="ORF">AMSG_06329</name>
</gene>
<organism evidence="6 7">
    <name type="scientific">Thecamonas trahens ATCC 50062</name>
    <dbReference type="NCBI Taxonomy" id="461836"/>
    <lineage>
        <taxon>Eukaryota</taxon>
        <taxon>Apusozoa</taxon>
        <taxon>Apusomonadida</taxon>
        <taxon>Apusomonadidae</taxon>
        <taxon>Thecamonas</taxon>
    </lineage>
</organism>
<dbReference type="Gene3D" id="3.20.190.20">
    <property type="match status" value="1"/>
</dbReference>